<protein>
    <submittedName>
        <fullName evidence="1">Uncharacterized protein</fullName>
    </submittedName>
</protein>
<name>A0A136IP82_9PEZI</name>
<proteinExistence type="predicted"/>
<organism evidence="1 2">
    <name type="scientific">Microdochium bolleyi</name>
    <dbReference type="NCBI Taxonomy" id="196109"/>
    <lineage>
        <taxon>Eukaryota</taxon>
        <taxon>Fungi</taxon>
        <taxon>Dikarya</taxon>
        <taxon>Ascomycota</taxon>
        <taxon>Pezizomycotina</taxon>
        <taxon>Sordariomycetes</taxon>
        <taxon>Xylariomycetidae</taxon>
        <taxon>Xylariales</taxon>
        <taxon>Microdochiaceae</taxon>
        <taxon>Microdochium</taxon>
    </lineage>
</organism>
<evidence type="ECO:0000313" key="2">
    <source>
        <dbReference type="Proteomes" id="UP000070501"/>
    </source>
</evidence>
<gene>
    <name evidence="1" type="ORF">Micbo1qcDRAFT_168250</name>
</gene>
<reference evidence="2" key="1">
    <citation type="submission" date="2016-02" db="EMBL/GenBank/DDBJ databases">
        <title>Draft genome sequence of Microdochium bolleyi, a fungal endophyte of beachgrass.</title>
        <authorList>
            <consortium name="DOE Joint Genome Institute"/>
            <person name="David A.S."/>
            <person name="May G."/>
            <person name="Haridas S."/>
            <person name="Lim J."/>
            <person name="Wang M."/>
            <person name="Labutti K."/>
            <person name="Lipzen A."/>
            <person name="Barry K."/>
            <person name="Grigoriev I.V."/>
        </authorList>
    </citation>
    <scope>NUCLEOTIDE SEQUENCE [LARGE SCALE GENOMIC DNA]</scope>
    <source>
        <strain evidence="2">J235TASD1</strain>
    </source>
</reference>
<dbReference type="EMBL" id="KQ964266">
    <property type="protein sequence ID" value="KXJ86756.1"/>
    <property type="molecule type" value="Genomic_DNA"/>
</dbReference>
<dbReference type="InParanoid" id="A0A136IP82"/>
<evidence type="ECO:0000313" key="1">
    <source>
        <dbReference type="EMBL" id="KXJ86756.1"/>
    </source>
</evidence>
<accession>A0A136IP82</accession>
<dbReference type="AlphaFoldDB" id="A0A136IP82"/>
<sequence length="192" mass="22154">MCAENTKKRQPILFKKKCSPETQTWWSWVVERTTRRECPSLPRDPARNKRIPTLNVTHITRRASSLAPQQYGAVTVRPLHLRHDHPWTFVQTPGTRGPATDATSWLSLLPLRSPPSVINISASTLMPLSAFNQRFTLQHYLMLGFHRPDVFTPVRQYTIGSLPSASHSERRVMFLSSSFSISRILRFSLYRR</sequence>
<keyword evidence="2" id="KW-1185">Reference proteome</keyword>
<dbReference type="Proteomes" id="UP000070501">
    <property type="component" value="Unassembled WGS sequence"/>
</dbReference>